<keyword evidence="2" id="KW-1185">Reference proteome</keyword>
<dbReference type="AlphaFoldDB" id="A0AAE0VGR6"/>
<accession>A0AAE0VGR6</accession>
<sequence length="97" mass="10953">MQVAGGLEDLGPDVHLCKSSIRIQKQINIVGEWDDKETAKQIETDTLWQRNADIIDVSDYLAELIDEMNALTRIQASFLIHNTIEKSGRSLFARTIP</sequence>
<evidence type="ECO:0000313" key="1">
    <source>
        <dbReference type="EMBL" id="KAK3577349.1"/>
    </source>
</evidence>
<comment type="caution">
    <text evidence="1">The sequence shown here is derived from an EMBL/GenBank/DDBJ whole genome shotgun (WGS) entry which is preliminary data.</text>
</comment>
<name>A0AAE0VGR6_9BIVA</name>
<dbReference type="EMBL" id="JAEAOA010000557">
    <property type="protein sequence ID" value="KAK3577349.1"/>
    <property type="molecule type" value="Genomic_DNA"/>
</dbReference>
<organism evidence="1 2">
    <name type="scientific">Potamilus streckersoni</name>
    <dbReference type="NCBI Taxonomy" id="2493646"/>
    <lineage>
        <taxon>Eukaryota</taxon>
        <taxon>Metazoa</taxon>
        <taxon>Spiralia</taxon>
        <taxon>Lophotrochozoa</taxon>
        <taxon>Mollusca</taxon>
        <taxon>Bivalvia</taxon>
        <taxon>Autobranchia</taxon>
        <taxon>Heteroconchia</taxon>
        <taxon>Palaeoheterodonta</taxon>
        <taxon>Unionida</taxon>
        <taxon>Unionoidea</taxon>
        <taxon>Unionidae</taxon>
        <taxon>Ambleminae</taxon>
        <taxon>Lampsilini</taxon>
        <taxon>Potamilus</taxon>
    </lineage>
</organism>
<reference evidence="1" key="1">
    <citation type="journal article" date="2021" name="Genome Biol. Evol.">
        <title>A High-Quality Reference Genome for a Parasitic Bivalve with Doubly Uniparental Inheritance (Bivalvia: Unionida).</title>
        <authorList>
            <person name="Smith C.H."/>
        </authorList>
    </citation>
    <scope>NUCLEOTIDE SEQUENCE</scope>
    <source>
        <strain evidence="1">CHS0354</strain>
    </source>
</reference>
<evidence type="ECO:0000313" key="2">
    <source>
        <dbReference type="Proteomes" id="UP001195483"/>
    </source>
</evidence>
<protein>
    <submittedName>
        <fullName evidence="1">Uncharacterized protein</fullName>
    </submittedName>
</protein>
<reference evidence="1" key="2">
    <citation type="journal article" date="2021" name="Genome Biol. Evol.">
        <title>Developing a high-quality reference genome for a parasitic bivalve with doubly uniparental inheritance (Bivalvia: Unionida).</title>
        <authorList>
            <person name="Smith C.H."/>
        </authorList>
    </citation>
    <scope>NUCLEOTIDE SEQUENCE</scope>
    <source>
        <strain evidence="1">CHS0354</strain>
        <tissue evidence="1">Mantle</tissue>
    </source>
</reference>
<dbReference type="Proteomes" id="UP001195483">
    <property type="component" value="Unassembled WGS sequence"/>
</dbReference>
<reference evidence="1" key="3">
    <citation type="submission" date="2023-05" db="EMBL/GenBank/DDBJ databases">
        <authorList>
            <person name="Smith C.H."/>
        </authorList>
    </citation>
    <scope>NUCLEOTIDE SEQUENCE</scope>
    <source>
        <strain evidence="1">CHS0354</strain>
        <tissue evidence="1">Mantle</tissue>
    </source>
</reference>
<gene>
    <name evidence="1" type="ORF">CHS0354_008447</name>
</gene>
<proteinExistence type="predicted"/>